<organism evidence="3 4">
    <name type="scientific">Carnegiea gigantea</name>
    <dbReference type="NCBI Taxonomy" id="171969"/>
    <lineage>
        <taxon>Eukaryota</taxon>
        <taxon>Viridiplantae</taxon>
        <taxon>Streptophyta</taxon>
        <taxon>Embryophyta</taxon>
        <taxon>Tracheophyta</taxon>
        <taxon>Spermatophyta</taxon>
        <taxon>Magnoliopsida</taxon>
        <taxon>eudicotyledons</taxon>
        <taxon>Gunneridae</taxon>
        <taxon>Pentapetalae</taxon>
        <taxon>Caryophyllales</taxon>
        <taxon>Cactineae</taxon>
        <taxon>Cactaceae</taxon>
        <taxon>Cactoideae</taxon>
        <taxon>Echinocereeae</taxon>
        <taxon>Carnegiea</taxon>
    </lineage>
</organism>
<accession>A0A9Q1K742</accession>
<dbReference type="InterPro" id="IPR036375">
    <property type="entry name" value="Hemopexin-like_dom_sf"/>
</dbReference>
<evidence type="ECO:0000313" key="4">
    <source>
        <dbReference type="Proteomes" id="UP001153076"/>
    </source>
</evidence>
<dbReference type="InterPro" id="IPR018487">
    <property type="entry name" value="Hemopexin-like_repeat"/>
</dbReference>
<dbReference type="EMBL" id="JAKOGI010000291">
    <property type="protein sequence ID" value="KAJ8437583.1"/>
    <property type="molecule type" value="Genomic_DNA"/>
</dbReference>
<keyword evidence="4" id="KW-1185">Reference proteome</keyword>
<reference evidence="3" key="1">
    <citation type="submission" date="2022-04" db="EMBL/GenBank/DDBJ databases">
        <title>Carnegiea gigantea Genome sequencing and assembly v2.</title>
        <authorList>
            <person name="Copetti D."/>
            <person name="Sanderson M.J."/>
            <person name="Burquez A."/>
            <person name="Wojciechowski M.F."/>
        </authorList>
    </citation>
    <scope>NUCLEOTIDE SEQUENCE</scope>
    <source>
        <strain evidence="3">SGP5-SGP5p</strain>
        <tissue evidence="3">Aerial part</tissue>
    </source>
</reference>
<proteinExistence type="predicted"/>
<dbReference type="Proteomes" id="UP001153076">
    <property type="component" value="Unassembled WGS sequence"/>
</dbReference>
<comment type="caution">
    <text evidence="3">The sequence shown here is derived from an EMBL/GenBank/DDBJ whole genome shotgun (WGS) entry which is preliminary data.</text>
</comment>
<dbReference type="PROSITE" id="PS51642">
    <property type="entry name" value="HEMOPEXIN_2"/>
    <property type="match status" value="1"/>
</dbReference>
<evidence type="ECO:0000256" key="1">
    <source>
        <dbReference type="PROSITE-ProRule" id="PRU01011"/>
    </source>
</evidence>
<protein>
    <submittedName>
        <fullName evidence="3">Uncharacterized protein</fullName>
    </submittedName>
</protein>
<name>A0A9Q1K742_9CARY</name>
<evidence type="ECO:0000256" key="2">
    <source>
        <dbReference type="SAM" id="MobiDB-lite"/>
    </source>
</evidence>
<dbReference type="Gene3D" id="2.110.10.10">
    <property type="entry name" value="Hemopexin-like domain"/>
    <property type="match status" value="1"/>
</dbReference>
<gene>
    <name evidence="3" type="ORF">Cgig2_005334</name>
</gene>
<dbReference type="OrthoDB" id="756060at2759"/>
<dbReference type="AlphaFoldDB" id="A0A9Q1K742"/>
<feature type="region of interest" description="Disordered" evidence="2">
    <location>
        <begin position="1"/>
        <end position="36"/>
    </location>
</feature>
<evidence type="ECO:0000313" key="3">
    <source>
        <dbReference type="EMBL" id="KAJ8437583.1"/>
    </source>
</evidence>
<feature type="repeat" description="Hemopexin" evidence="1">
    <location>
        <begin position="75"/>
        <end position="124"/>
    </location>
</feature>
<sequence>MASREFQKQRARDGQRARREWRENSGRRTPREREGLKDFGGGGKYCARINYVEKRLVEVRIITDAFPCLKDTVLASDIGAAFRSHKDNEAYLFKGPHYALLRYSGETNLAGWMVKEIKPNWPSLRGFLPRENFGLDYYAHPNPPPDRPHDEF</sequence>
<dbReference type="SUPFAM" id="SSF50923">
    <property type="entry name" value="Hemopexin-like domain"/>
    <property type="match status" value="1"/>
</dbReference>